<evidence type="ECO:0000313" key="2">
    <source>
        <dbReference type="Proteomes" id="UP000000845"/>
    </source>
</evidence>
<dbReference type="PANTHER" id="PTHR34389:SF2">
    <property type="entry name" value="L-RHAMNOSE MUTAROTASE"/>
    <property type="match status" value="1"/>
</dbReference>
<sequence>MANIQRFGSVSKVKPEKLEYYKKLHANPWPQINSMIKECNIQNYSIYYNDGYLFTYFEYIGNDYEADMAKMASDPETQRWWAECIPCLNPLSDDGPWLNMERVYRLD</sequence>
<dbReference type="PANTHER" id="PTHR34389">
    <property type="entry name" value="L-RHAMNOSE MUTAROTASE"/>
    <property type="match status" value="1"/>
</dbReference>
<evidence type="ECO:0000313" key="1">
    <source>
        <dbReference type="EMBL" id="ACZ10322.1"/>
    </source>
</evidence>
<reference evidence="2" key="1">
    <citation type="submission" date="2009-09" db="EMBL/GenBank/DDBJ databases">
        <title>The complete chromosome of Sebaldella termitidis ATCC 33386.</title>
        <authorList>
            <consortium name="US DOE Joint Genome Institute (JGI-PGF)"/>
            <person name="Lucas S."/>
            <person name="Copeland A."/>
            <person name="Lapidus A."/>
            <person name="Glavina del Rio T."/>
            <person name="Dalin E."/>
            <person name="Tice H."/>
            <person name="Bruce D."/>
            <person name="Goodwin L."/>
            <person name="Pitluck S."/>
            <person name="Kyrpides N."/>
            <person name="Mavromatis K."/>
            <person name="Ivanova N."/>
            <person name="Mikhailova N."/>
            <person name="Sims D."/>
            <person name="Meincke L."/>
            <person name="Brettin T."/>
            <person name="Detter J.C."/>
            <person name="Han C."/>
            <person name="Larimer F."/>
            <person name="Land M."/>
            <person name="Hauser L."/>
            <person name="Markowitz V."/>
            <person name="Cheng J.F."/>
            <person name="Hugenholtz P."/>
            <person name="Woyke T."/>
            <person name="Wu D."/>
            <person name="Eisen J.A."/>
        </authorList>
    </citation>
    <scope>NUCLEOTIDE SEQUENCE [LARGE SCALE GENOMIC DNA]</scope>
    <source>
        <strain evidence="2">ATCC 33386 / NCTC 11300</strain>
    </source>
</reference>
<dbReference type="Pfam" id="PF05336">
    <property type="entry name" value="rhaM"/>
    <property type="match status" value="1"/>
</dbReference>
<dbReference type="eggNOG" id="COG3254">
    <property type="taxonomic scope" value="Bacteria"/>
</dbReference>
<proteinExistence type="predicted"/>
<dbReference type="SUPFAM" id="SSF54909">
    <property type="entry name" value="Dimeric alpha+beta barrel"/>
    <property type="match status" value="1"/>
</dbReference>
<keyword evidence="2" id="KW-1185">Reference proteome</keyword>
<dbReference type="Gene3D" id="3.30.70.100">
    <property type="match status" value="1"/>
</dbReference>
<dbReference type="GO" id="GO:0016857">
    <property type="term" value="F:racemase and epimerase activity, acting on carbohydrates and derivatives"/>
    <property type="evidence" value="ECO:0007669"/>
    <property type="project" value="InterPro"/>
</dbReference>
<dbReference type="InterPro" id="IPR011008">
    <property type="entry name" value="Dimeric_a/b-barrel"/>
</dbReference>
<dbReference type="HOGENOM" id="CLU_100689_1_0_0"/>
<organism evidence="1 2">
    <name type="scientific">Sebaldella termitidis (strain ATCC 33386 / NCTC 11300)</name>
    <dbReference type="NCBI Taxonomy" id="526218"/>
    <lineage>
        <taxon>Bacteria</taxon>
        <taxon>Fusobacteriati</taxon>
        <taxon>Fusobacteriota</taxon>
        <taxon>Fusobacteriia</taxon>
        <taxon>Fusobacteriales</taxon>
        <taxon>Leptotrichiaceae</taxon>
        <taxon>Sebaldella</taxon>
    </lineage>
</organism>
<reference evidence="1 2" key="2">
    <citation type="journal article" date="2010" name="Stand. Genomic Sci.">
        <title>Complete genome sequence of Sebaldella termitidis type strain (NCTC 11300).</title>
        <authorList>
            <person name="Harmon-Smith M."/>
            <person name="Celia L."/>
            <person name="Chertkov O."/>
            <person name="Lapidus A."/>
            <person name="Copeland A."/>
            <person name="Glavina Del Rio T."/>
            <person name="Nolan M."/>
            <person name="Lucas S."/>
            <person name="Tice H."/>
            <person name="Cheng J.F."/>
            <person name="Han C."/>
            <person name="Detter J.C."/>
            <person name="Bruce D."/>
            <person name="Goodwin L."/>
            <person name="Pitluck S."/>
            <person name="Pati A."/>
            <person name="Liolios K."/>
            <person name="Ivanova N."/>
            <person name="Mavromatis K."/>
            <person name="Mikhailova N."/>
            <person name="Chen A."/>
            <person name="Palaniappan K."/>
            <person name="Land M."/>
            <person name="Hauser L."/>
            <person name="Chang Y.J."/>
            <person name="Jeffries C.D."/>
            <person name="Brettin T."/>
            <person name="Goker M."/>
            <person name="Beck B."/>
            <person name="Bristow J."/>
            <person name="Eisen J.A."/>
            <person name="Markowitz V."/>
            <person name="Hugenholtz P."/>
            <person name="Kyrpides N.C."/>
            <person name="Klenk H.P."/>
            <person name="Chen F."/>
        </authorList>
    </citation>
    <scope>NUCLEOTIDE SEQUENCE [LARGE SCALE GENOMIC DNA]</scope>
    <source>
        <strain evidence="2">ATCC 33386 / NCTC 11300</strain>
    </source>
</reference>
<dbReference type="KEGG" id="str:Sterm_3484"/>
<gene>
    <name evidence="1" type="ordered locus">Sterm_3484</name>
</gene>
<dbReference type="Proteomes" id="UP000000845">
    <property type="component" value="Chromosome"/>
</dbReference>
<dbReference type="EMBL" id="CP001739">
    <property type="protein sequence ID" value="ACZ10322.1"/>
    <property type="molecule type" value="Genomic_DNA"/>
</dbReference>
<accession>D1AQR2</accession>
<evidence type="ECO:0008006" key="3">
    <source>
        <dbReference type="Google" id="ProtNLM"/>
    </source>
</evidence>
<dbReference type="AlphaFoldDB" id="D1AQR2"/>
<name>D1AQR2_SEBTE</name>
<protein>
    <recommendedName>
        <fullName evidence="3">L-rhamnose 1-epimerase</fullName>
    </recommendedName>
</protein>
<dbReference type="STRING" id="526218.Sterm_3484"/>
<dbReference type="InterPro" id="IPR008000">
    <property type="entry name" value="Rham/fucose_mutarotase"/>
</dbReference>
<dbReference type="RefSeq" id="WP_012862904.1">
    <property type="nucleotide sequence ID" value="NC_013517.1"/>
</dbReference>